<dbReference type="GO" id="GO:0016531">
    <property type="term" value="F:copper chaperone activity"/>
    <property type="evidence" value="ECO:0007669"/>
    <property type="project" value="TreeGrafter"/>
</dbReference>
<dbReference type="PANTHER" id="PTHR46365:SF1">
    <property type="entry name" value="COPPER TRANSPORT PROTEIN ATOX1"/>
    <property type="match status" value="1"/>
</dbReference>
<keyword evidence="10" id="KW-1185">Reference proteome</keyword>
<evidence type="ECO:0000256" key="7">
    <source>
        <dbReference type="ARBA" id="ARBA00038171"/>
    </source>
</evidence>
<comment type="similarity">
    <text evidence="7">Belongs to the ATX1 family.</text>
</comment>
<gene>
    <name evidence="9" type="primary">ATX1</name>
    <name evidence="9" type="ORF">C6P46_003977</name>
</gene>
<dbReference type="FunFam" id="3.30.70.100:FF:000008">
    <property type="entry name" value="Copper transport protein ATOX1"/>
    <property type="match status" value="1"/>
</dbReference>
<keyword evidence="5" id="KW-0406">Ion transport</keyword>
<dbReference type="CDD" id="cd00371">
    <property type="entry name" value="HMA"/>
    <property type="match status" value="1"/>
</dbReference>
<feature type="domain" description="HMA" evidence="8">
    <location>
        <begin position="3"/>
        <end position="66"/>
    </location>
</feature>
<name>A0A9P7B6W2_RHOMI</name>
<dbReference type="PROSITE" id="PS01047">
    <property type="entry name" value="HMA_1"/>
    <property type="match status" value="1"/>
</dbReference>
<dbReference type="OrthoDB" id="689350at2759"/>
<dbReference type="Pfam" id="PF00403">
    <property type="entry name" value="HMA"/>
    <property type="match status" value="1"/>
</dbReference>
<dbReference type="GO" id="GO:0046872">
    <property type="term" value="F:metal ion binding"/>
    <property type="evidence" value="ECO:0007669"/>
    <property type="project" value="UniProtKB-KW"/>
</dbReference>
<dbReference type="InterPro" id="IPR051881">
    <property type="entry name" value="Copper_transport_ATOX1-like"/>
</dbReference>
<evidence type="ECO:0000259" key="8">
    <source>
        <dbReference type="PROSITE" id="PS50846"/>
    </source>
</evidence>
<evidence type="ECO:0000256" key="2">
    <source>
        <dbReference type="ARBA" id="ARBA00022723"/>
    </source>
</evidence>
<comment type="caution">
    <text evidence="9">The sequence shown here is derived from an EMBL/GenBank/DDBJ whole genome shotgun (WGS) entry which is preliminary data.</text>
</comment>
<evidence type="ECO:0000256" key="5">
    <source>
        <dbReference type="ARBA" id="ARBA00023065"/>
    </source>
</evidence>
<dbReference type="SUPFAM" id="SSF55008">
    <property type="entry name" value="HMA, heavy metal-associated domain"/>
    <property type="match status" value="1"/>
</dbReference>
<sequence length="72" mass="7803">MAESTYQFNVVMTCSGCSGAIDRVLKKTEGVTSHDISLEKQEVLVKATIPYDDVLAKIKKTGKEVKGGKIVD</sequence>
<keyword evidence="3" id="KW-0187">Copper transport</keyword>
<dbReference type="PANTHER" id="PTHR46365">
    <property type="entry name" value="COPPER TRANSPORT PROTEIN ATOX1"/>
    <property type="match status" value="1"/>
</dbReference>
<dbReference type="Gene3D" id="3.30.70.100">
    <property type="match status" value="1"/>
</dbReference>
<keyword evidence="1" id="KW-0813">Transport</keyword>
<evidence type="ECO:0000256" key="1">
    <source>
        <dbReference type="ARBA" id="ARBA00022448"/>
    </source>
</evidence>
<evidence type="ECO:0000313" key="9">
    <source>
        <dbReference type="EMBL" id="KAG0661380.1"/>
    </source>
</evidence>
<dbReference type="InterPro" id="IPR006121">
    <property type="entry name" value="HMA_dom"/>
</dbReference>
<dbReference type="GO" id="GO:0005829">
    <property type="term" value="C:cytosol"/>
    <property type="evidence" value="ECO:0007669"/>
    <property type="project" value="TreeGrafter"/>
</dbReference>
<reference evidence="9 10" key="1">
    <citation type="submission" date="2020-11" db="EMBL/GenBank/DDBJ databases">
        <title>Kefir isolates.</title>
        <authorList>
            <person name="Marcisauskas S."/>
            <person name="Kim Y."/>
            <person name="Blasche S."/>
        </authorList>
    </citation>
    <scope>NUCLEOTIDE SEQUENCE [LARGE SCALE GENOMIC DNA]</scope>
    <source>
        <strain evidence="9 10">KR</strain>
    </source>
</reference>
<dbReference type="GO" id="GO:0006825">
    <property type="term" value="P:copper ion transport"/>
    <property type="evidence" value="ECO:0007669"/>
    <property type="project" value="UniProtKB-KW"/>
</dbReference>
<keyword evidence="6" id="KW-0143">Chaperone</keyword>
<keyword evidence="2" id="KW-0479">Metal-binding</keyword>
<dbReference type="EMBL" id="PUHQ01000035">
    <property type="protein sequence ID" value="KAG0661380.1"/>
    <property type="molecule type" value="Genomic_DNA"/>
</dbReference>
<evidence type="ECO:0000256" key="3">
    <source>
        <dbReference type="ARBA" id="ARBA00022796"/>
    </source>
</evidence>
<dbReference type="PROSITE" id="PS50846">
    <property type="entry name" value="HMA_2"/>
    <property type="match status" value="1"/>
</dbReference>
<evidence type="ECO:0000256" key="6">
    <source>
        <dbReference type="ARBA" id="ARBA00023186"/>
    </source>
</evidence>
<protein>
    <submittedName>
        <fullName evidence="9">Cytosolic copper metallochaperone</fullName>
    </submittedName>
</protein>
<dbReference type="InterPro" id="IPR017969">
    <property type="entry name" value="Heavy-metal-associated_CS"/>
</dbReference>
<proteinExistence type="inferred from homology"/>
<organism evidence="9 10">
    <name type="scientific">Rhodotorula mucilaginosa</name>
    <name type="common">Yeast</name>
    <name type="synonym">Rhodotorula rubra</name>
    <dbReference type="NCBI Taxonomy" id="5537"/>
    <lineage>
        <taxon>Eukaryota</taxon>
        <taxon>Fungi</taxon>
        <taxon>Dikarya</taxon>
        <taxon>Basidiomycota</taxon>
        <taxon>Pucciniomycotina</taxon>
        <taxon>Microbotryomycetes</taxon>
        <taxon>Sporidiobolales</taxon>
        <taxon>Sporidiobolaceae</taxon>
        <taxon>Rhodotorula</taxon>
    </lineage>
</organism>
<dbReference type="Proteomes" id="UP000777482">
    <property type="component" value="Unassembled WGS sequence"/>
</dbReference>
<evidence type="ECO:0000313" key="10">
    <source>
        <dbReference type="Proteomes" id="UP000777482"/>
    </source>
</evidence>
<keyword evidence="4" id="KW-0186">Copper</keyword>
<evidence type="ECO:0000256" key="4">
    <source>
        <dbReference type="ARBA" id="ARBA00023008"/>
    </source>
</evidence>
<dbReference type="AlphaFoldDB" id="A0A9P7B6W2"/>
<dbReference type="InterPro" id="IPR036163">
    <property type="entry name" value="HMA_dom_sf"/>
</dbReference>
<accession>A0A9P7B6W2</accession>